<evidence type="ECO:0000313" key="2">
    <source>
        <dbReference type="EMBL" id="VEG12945.1"/>
    </source>
</evidence>
<keyword evidence="1" id="KW-0812">Transmembrane</keyword>
<keyword evidence="1" id="KW-1133">Transmembrane helix</keyword>
<feature type="transmembrane region" description="Helical" evidence="1">
    <location>
        <begin position="51"/>
        <end position="75"/>
    </location>
</feature>
<dbReference type="KEGG" id="mcun:NCTC10297_00900"/>
<accession>A0A3S4QPA7</accession>
<dbReference type="RefSeq" id="WP_126330357.1">
    <property type="nucleotide sequence ID" value="NZ_LR134343.1"/>
</dbReference>
<protein>
    <submittedName>
        <fullName evidence="2">Uncharacterized protein</fullName>
    </submittedName>
</protein>
<feature type="transmembrane region" description="Helical" evidence="1">
    <location>
        <begin position="12"/>
        <end position="31"/>
    </location>
</feature>
<dbReference type="AlphaFoldDB" id="A0A3S4QPA7"/>
<dbReference type="OrthoDB" id="10013571at2"/>
<keyword evidence="1" id="KW-0472">Membrane</keyword>
<evidence type="ECO:0000256" key="1">
    <source>
        <dbReference type="SAM" id="Phobius"/>
    </source>
</evidence>
<evidence type="ECO:0000313" key="3">
    <source>
        <dbReference type="Proteomes" id="UP000274100"/>
    </source>
</evidence>
<reference evidence="2 3" key="1">
    <citation type="submission" date="2018-12" db="EMBL/GenBank/DDBJ databases">
        <authorList>
            <consortium name="Pathogen Informatics"/>
        </authorList>
    </citation>
    <scope>NUCLEOTIDE SEQUENCE [LARGE SCALE GENOMIC DNA]</scope>
    <source>
        <strain evidence="2 3">NCTC10297</strain>
    </source>
</reference>
<dbReference type="Proteomes" id="UP000274100">
    <property type="component" value="Chromosome"/>
</dbReference>
<dbReference type="EMBL" id="LR134343">
    <property type="protein sequence ID" value="VEG12945.1"/>
    <property type="molecule type" value="Genomic_DNA"/>
</dbReference>
<name>A0A3S4QPA7_9GAMM</name>
<proteinExistence type="predicted"/>
<organism evidence="2 3">
    <name type="scientific">Moraxella cuniculi</name>
    <dbReference type="NCBI Taxonomy" id="34061"/>
    <lineage>
        <taxon>Bacteria</taxon>
        <taxon>Pseudomonadati</taxon>
        <taxon>Pseudomonadota</taxon>
        <taxon>Gammaproteobacteria</taxon>
        <taxon>Moraxellales</taxon>
        <taxon>Moraxellaceae</taxon>
        <taxon>Moraxella</taxon>
    </lineage>
</organism>
<sequence length="151" mass="17865">MRTEALFFKTLFLVFLSFYIVSYFIFLIPVLCIEMGEYSTINLIDFMEIAAFAPFLLGFTATIFFSPVLLLVCFIQWWIKSKKIKNTISFIVMILYGYVMFAWFSGDYEKFSWIVTQDEAIYYVILLIPSTLLFMVLLSYLAQYKKSRRLP</sequence>
<feature type="transmembrane region" description="Helical" evidence="1">
    <location>
        <begin position="120"/>
        <end position="142"/>
    </location>
</feature>
<gene>
    <name evidence="2" type="ORF">NCTC10297_00900</name>
</gene>
<feature type="transmembrane region" description="Helical" evidence="1">
    <location>
        <begin position="87"/>
        <end position="105"/>
    </location>
</feature>